<dbReference type="EMBL" id="CAJHJG010005697">
    <property type="protein sequence ID" value="CAD6951976.1"/>
    <property type="molecule type" value="Genomic_DNA"/>
</dbReference>
<protein>
    <recommendedName>
        <fullName evidence="6">Proteophosphoglycan ppg4</fullName>
    </recommendedName>
</protein>
<feature type="region of interest" description="Disordered" evidence="1">
    <location>
        <begin position="329"/>
        <end position="400"/>
    </location>
</feature>
<evidence type="ECO:0000313" key="2">
    <source>
        <dbReference type="EMBL" id="CAD6951976.1"/>
    </source>
</evidence>
<comment type="caution">
    <text evidence="3">The sequence shown here is derived from an EMBL/GenBank/DDBJ whole genome shotgun (WGS) entry which is preliminary data.</text>
</comment>
<dbReference type="EMBL" id="LWDD02001160">
    <property type="protein sequence ID" value="KAE8252015.1"/>
    <property type="molecule type" value="Genomic_DNA"/>
</dbReference>
<proteinExistence type="predicted"/>
<evidence type="ECO:0000313" key="5">
    <source>
        <dbReference type="Proteomes" id="UP000836402"/>
    </source>
</evidence>
<evidence type="ECO:0000313" key="4">
    <source>
        <dbReference type="Proteomes" id="UP000077671"/>
    </source>
</evidence>
<feature type="compositionally biased region" description="Basic and acidic residues" evidence="1">
    <location>
        <begin position="351"/>
        <end position="369"/>
    </location>
</feature>
<sequence length="400" mass="42264">MASLLNATASAASESLLYATGGSTPLVHLPTPPFLLPILHLTTRLITAQAHPTYFPFPWMFVLHAVRCSFAWRGIIKGNTARLRAKGVKVQGLTWAADCAGFLLMSWGGGILSHLLTGRLPPQFLHPGAALTYLPLHLLISLFLSLPSLSALHPSAQLLDILSPYIDGATRAGAVALGVQLASSAHPESLMLQVVLGTLTACGGGQSCGTLGAWEPNGWVLGTPPALRARSWMEGVDVWAPFLAVLGYVVLGGTHEDVLPLTRPLVALLARFGLVSLGKGEGITQLAVLDPTAARALATLIITAAFVWRATVLHGQWATDSFSTALKQKPGQQQQQKLEARLPSAPTQSIEGKRRSVSEKVAKRAEREGSLGSTVDGDENGNGKGNGNGSAVRRSSRRKT</sequence>
<evidence type="ECO:0000256" key="1">
    <source>
        <dbReference type="SAM" id="MobiDB-lite"/>
    </source>
</evidence>
<evidence type="ECO:0008006" key="6">
    <source>
        <dbReference type="Google" id="ProtNLM"/>
    </source>
</evidence>
<evidence type="ECO:0000313" key="3">
    <source>
        <dbReference type="EMBL" id="KAE8252015.1"/>
    </source>
</evidence>
<gene>
    <name evidence="3" type="ORF">A4X03_0g6272</name>
    <name evidence="2" type="ORF">JKIAZH3_G1850</name>
</gene>
<keyword evidence="5" id="KW-1185">Reference proteome</keyword>
<reference evidence="2" key="3">
    <citation type="submission" date="2020-10" db="EMBL/GenBank/DDBJ databases">
        <authorList>
            <person name="Sedaghatjoo S."/>
        </authorList>
    </citation>
    <scope>NUCLEOTIDE SEQUENCE</scope>
    <source>
        <strain evidence="2">AZH3</strain>
    </source>
</reference>
<dbReference type="AlphaFoldDB" id="A0A177V9N6"/>
<accession>A0A177V9N6</accession>
<organism evidence="3 4">
    <name type="scientific">Tilletia caries</name>
    <name type="common">wheat bunt fungus</name>
    <dbReference type="NCBI Taxonomy" id="13290"/>
    <lineage>
        <taxon>Eukaryota</taxon>
        <taxon>Fungi</taxon>
        <taxon>Dikarya</taxon>
        <taxon>Basidiomycota</taxon>
        <taxon>Ustilaginomycotina</taxon>
        <taxon>Exobasidiomycetes</taxon>
        <taxon>Tilletiales</taxon>
        <taxon>Tilletiaceae</taxon>
        <taxon>Tilletia</taxon>
    </lineage>
</organism>
<dbReference type="Proteomes" id="UP000836402">
    <property type="component" value="Unassembled WGS sequence"/>
</dbReference>
<reference evidence="3" key="2">
    <citation type="journal article" date="2019" name="IMA Fungus">
        <title>Genome sequencing and comparison of five Tilletia species to identify candidate genes for the detection of regulated species infecting wheat.</title>
        <authorList>
            <person name="Nguyen H.D.T."/>
            <person name="Sultana T."/>
            <person name="Kesanakurti P."/>
            <person name="Hambleton S."/>
        </authorList>
    </citation>
    <scope>NUCLEOTIDE SEQUENCE</scope>
    <source>
        <strain evidence="3">DAOMC 238032</strain>
    </source>
</reference>
<dbReference type="Proteomes" id="UP000077671">
    <property type="component" value="Unassembled WGS sequence"/>
</dbReference>
<name>A0A177V9N6_9BASI</name>
<reference evidence="3" key="1">
    <citation type="submission" date="2016-04" db="EMBL/GenBank/DDBJ databases">
        <authorList>
            <person name="Nguyen H.D."/>
            <person name="Kesanakurti P."/>
            <person name="Cullis J."/>
            <person name="Levesque C.A."/>
            <person name="Hambleton S."/>
        </authorList>
    </citation>
    <scope>NUCLEOTIDE SEQUENCE</scope>
    <source>
        <strain evidence="3">DAOMC 238032</strain>
    </source>
</reference>